<accession>Q2F5V7</accession>
<evidence type="ECO:0000313" key="8">
    <source>
        <dbReference type="EMBL" id="ABD36260.1"/>
    </source>
</evidence>
<feature type="transmembrane region" description="Helical" evidence="7">
    <location>
        <begin position="53"/>
        <end position="77"/>
    </location>
</feature>
<evidence type="ECO:0000256" key="7">
    <source>
        <dbReference type="RuleBase" id="RU361218"/>
    </source>
</evidence>
<feature type="disulfide bond" evidence="6">
    <location>
        <begin position="146"/>
        <end position="180"/>
    </location>
</feature>
<protein>
    <recommendedName>
        <fullName evidence="7">Tetraspanin</fullName>
    </recommendedName>
</protein>
<keyword evidence="6" id="KW-1015">Disulfide bond</keyword>
<proteinExistence type="evidence at transcript level"/>
<keyword evidence="4 7" id="KW-1133">Transmembrane helix</keyword>
<evidence type="ECO:0000313" key="10">
    <source>
        <dbReference type="Proteomes" id="UP000005204"/>
    </source>
</evidence>
<dbReference type="InterPro" id="IPR000301">
    <property type="entry name" value="Tetraspanin_animals"/>
</dbReference>
<dbReference type="PRINTS" id="PR00259">
    <property type="entry name" value="TMFOUR"/>
</dbReference>
<dbReference type="AlphaFoldDB" id="Q2F5V7"/>
<keyword evidence="5 7" id="KW-0472">Membrane</keyword>
<feature type="transmembrane region" description="Helical" evidence="7">
    <location>
        <begin position="203"/>
        <end position="229"/>
    </location>
</feature>
<evidence type="ECO:0000313" key="9">
    <source>
        <dbReference type="EnsemblMetazoa" id="NP_001040319.1"/>
    </source>
</evidence>
<feature type="disulfide bond" evidence="6">
    <location>
        <begin position="147"/>
        <end position="167"/>
    </location>
</feature>
<dbReference type="InterPro" id="IPR018503">
    <property type="entry name" value="Tetraspanin_CS"/>
</dbReference>
<evidence type="ECO:0000256" key="5">
    <source>
        <dbReference type="ARBA" id="ARBA00023136"/>
    </source>
</evidence>
<dbReference type="SUPFAM" id="SSF48652">
    <property type="entry name" value="Tetraspanin"/>
    <property type="match status" value="1"/>
</dbReference>
<evidence type="ECO:0000256" key="6">
    <source>
        <dbReference type="PIRSR" id="PIRSR002419-1"/>
    </source>
</evidence>
<dbReference type="GO" id="GO:0005886">
    <property type="term" value="C:plasma membrane"/>
    <property type="evidence" value="ECO:0007669"/>
    <property type="project" value="TreeGrafter"/>
</dbReference>
<dbReference type="Proteomes" id="UP000005204">
    <property type="component" value="Unassembled WGS sequence"/>
</dbReference>
<dbReference type="KEGG" id="bmor:693101"/>
<reference evidence="9" key="3">
    <citation type="submission" date="2022-06" db="UniProtKB">
        <authorList>
            <consortium name="EnsemblMetazoa"/>
        </authorList>
    </citation>
    <scope>IDENTIFICATION</scope>
    <source>
        <strain evidence="9">p50T (Dazao)</strain>
    </source>
</reference>
<organism evidence="8">
    <name type="scientific">Bombyx mori</name>
    <name type="common">Silk moth</name>
    <dbReference type="NCBI Taxonomy" id="7091"/>
    <lineage>
        <taxon>Eukaryota</taxon>
        <taxon>Metazoa</taxon>
        <taxon>Ecdysozoa</taxon>
        <taxon>Arthropoda</taxon>
        <taxon>Hexapoda</taxon>
        <taxon>Insecta</taxon>
        <taxon>Pterygota</taxon>
        <taxon>Neoptera</taxon>
        <taxon>Endopterygota</taxon>
        <taxon>Lepidoptera</taxon>
        <taxon>Glossata</taxon>
        <taxon>Ditrysia</taxon>
        <taxon>Bombycoidea</taxon>
        <taxon>Bombycidae</taxon>
        <taxon>Bombycinae</taxon>
        <taxon>Bombyx</taxon>
    </lineage>
</organism>
<dbReference type="EMBL" id="DQ311316">
    <property type="protein sequence ID" value="ABD36260.1"/>
    <property type="molecule type" value="mRNA"/>
</dbReference>
<dbReference type="PANTHER" id="PTHR19282">
    <property type="entry name" value="TETRASPANIN"/>
    <property type="match status" value="1"/>
</dbReference>
<comment type="subcellular location">
    <subcellularLocation>
        <location evidence="1 7">Membrane</location>
        <topology evidence="1 7">Multi-pass membrane protein</topology>
    </subcellularLocation>
</comment>
<dbReference type="PANTHER" id="PTHR19282:SF482">
    <property type="entry name" value="FI23944P1-RELATED"/>
    <property type="match status" value="1"/>
</dbReference>
<dbReference type="InterPro" id="IPR008952">
    <property type="entry name" value="Tetraspanin_EC2_sf"/>
</dbReference>
<dbReference type="Pfam" id="PF00335">
    <property type="entry name" value="Tetraspanin"/>
    <property type="match status" value="1"/>
</dbReference>
<keyword evidence="10" id="KW-1185">Reference proteome</keyword>
<sequence length="239" mass="26015">MALEGGMSCVKYLMFCFNLLFAITGLIILIVGIRAEINSYPYMNFTDENFYKFAPIVLIIVGIIVFIVAFFGCCGAVKENHCMIITFSVFLLIIFVAELAVGIAGYMKHTDLEDSVMRNLNASITQYPVDKNVQKTIDIIQTDLQCCGINSPADWADHGLPIPSTCCSAQEINDGVVAACTENSTNFHSKGCLTKLVVHMKDIGMVLAGVGVGIALVQLLGVIFACCLARSIRSQYETV</sequence>
<dbReference type="InterPro" id="IPR018499">
    <property type="entry name" value="Tetraspanin/Peripherin"/>
</dbReference>
<keyword evidence="3 7" id="KW-0812">Transmembrane</keyword>
<evidence type="ECO:0000256" key="1">
    <source>
        <dbReference type="ARBA" id="ARBA00004141"/>
    </source>
</evidence>
<dbReference type="PIRSF" id="PIRSF002419">
    <property type="entry name" value="Tetraspanin"/>
    <property type="match status" value="1"/>
</dbReference>
<feature type="transmembrane region" description="Helical" evidence="7">
    <location>
        <begin position="12"/>
        <end position="33"/>
    </location>
</feature>
<gene>
    <name evidence="9" type="primary">693101</name>
</gene>
<dbReference type="EnsemblMetazoa" id="NM_001046854.1">
    <property type="protein sequence ID" value="NP_001040319.1"/>
    <property type="gene ID" value="LOC693101"/>
</dbReference>
<reference evidence="8" key="1">
    <citation type="submission" date="2005-11" db="EMBL/GenBank/DDBJ databases">
        <title>Blast silkworm EST database for functional genes.</title>
        <authorList>
            <person name="Niu B.L."/>
            <person name="Meng Z.Q."/>
            <person name="Weng H.B."/>
            <person name="Shen W.F."/>
            <person name="He L.H."/>
            <person name="Zheng K.F."/>
            <person name="Ye S.T."/>
            <person name="Lin T.B."/>
            <person name="Chen J.E."/>
        </authorList>
    </citation>
    <scope>NUCLEOTIDE SEQUENCE</scope>
</reference>
<dbReference type="PROSITE" id="PS00421">
    <property type="entry name" value="TM4_1"/>
    <property type="match status" value="1"/>
</dbReference>
<comment type="similarity">
    <text evidence="2 7">Belongs to the tetraspanin (TM4SF) family.</text>
</comment>
<dbReference type="CDD" id="cd03127">
    <property type="entry name" value="tetraspanin_LEL"/>
    <property type="match status" value="1"/>
</dbReference>
<evidence type="ECO:0000256" key="2">
    <source>
        <dbReference type="ARBA" id="ARBA00006840"/>
    </source>
</evidence>
<name>Q2F5V7_BOMMO</name>
<reference evidence="10" key="2">
    <citation type="journal article" date="2008" name="Insect Biochem. Mol. Biol.">
        <title>The genome of a lepidopteran model insect, the silkworm Bombyx mori.</title>
        <authorList>
            <consortium name="International Silkworm Genome Consortium"/>
        </authorList>
    </citation>
    <scope>NUCLEOTIDE SEQUENCE [LARGE SCALE GENOMIC DNA]</scope>
    <source>
        <strain evidence="10">p50T</strain>
    </source>
</reference>
<evidence type="ECO:0000256" key="3">
    <source>
        <dbReference type="ARBA" id="ARBA00022692"/>
    </source>
</evidence>
<feature type="transmembrane region" description="Helical" evidence="7">
    <location>
        <begin position="84"/>
        <end position="107"/>
    </location>
</feature>
<evidence type="ECO:0000256" key="4">
    <source>
        <dbReference type="ARBA" id="ARBA00022989"/>
    </source>
</evidence>
<dbReference type="Gene3D" id="1.10.1450.10">
    <property type="entry name" value="Tetraspanin"/>
    <property type="match status" value="1"/>
</dbReference>